<dbReference type="STRING" id="4999.A0A1Y1URP4"/>
<evidence type="ECO:0000256" key="2">
    <source>
        <dbReference type="ARBA" id="ARBA00022448"/>
    </source>
</evidence>
<evidence type="ECO:0000256" key="1">
    <source>
        <dbReference type="ARBA" id="ARBA00004586"/>
    </source>
</evidence>
<evidence type="ECO:0000256" key="4">
    <source>
        <dbReference type="ARBA" id="ARBA00022824"/>
    </source>
</evidence>
<dbReference type="GO" id="GO:0032865">
    <property type="term" value="C:ERMES complex"/>
    <property type="evidence" value="ECO:0007669"/>
    <property type="project" value="TreeGrafter"/>
</dbReference>
<keyword evidence="3 10" id="KW-0812">Transmembrane</keyword>
<feature type="compositionally biased region" description="Polar residues" evidence="9">
    <location>
        <begin position="787"/>
        <end position="823"/>
    </location>
</feature>
<feature type="compositionally biased region" description="Basic and acidic residues" evidence="9">
    <location>
        <begin position="602"/>
        <end position="615"/>
    </location>
</feature>
<organism evidence="12 13">
    <name type="scientific">Kockovaella imperatae</name>
    <dbReference type="NCBI Taxonomy" id="4999"/>
    <lineage>
        <taxon>Eukaryota</taxon>
        <taxon>Fungi</taxon>
        <taxon>Dikarya</taxon>
        <taxon>Basidiomycota</taxon>
        <taxon>Agaricomycotina</taxon>
        <taxon>Tremellomycetes</taxon>
        <taxon>Tremellales</taxon>
        <taxon>Cuniculitremaceae</taxon>
        <taxon>Kockovaella</taxon>
    </lineage>
</organism>
<dbReference type="AlphaFoldDB" id="A0A1Y1URP4"/>
<dbReference type="InParanoid" id="A0A1Y1URP4"/>
<feature type="compositionally biased region" description="Pro residues" evidence="9">
    <location>
        <begin position="694"/>
        <end position="708"/>
    </location>
</feature>
<feature type="compositionally biased region" description="Low complexity" evidence="9">
    <location>
        <begin position="895"/>
        <end position="905"/>
    </location>
</feature>
<feature type="compositionally biased region" description="Polar residues" evidence="9">
    <location>
        <begin position="1036"/>
        <end position="1053"/>
    </location>
</feature>
<dbReference type="GO" id="GO:0008289">
    <property type="term" value="F:lipid binding"/>
    <property type="evidence" value="ECO:0007669"/>
    <property type="project" value="UniProtKB-KW"/>
</dbReference>
<comment type="subcellular location">
    <subcellularLocation>
        <location evidence="1">Endoplasmic reticulum membrane</location>
    </subcellularLocation>
</comment>
<dbReference type="FunCoup" id="A0A1Y1URP4">
    <property type="interactions" value="25"/>
</dbReference>
<evidence type="ECO:0000256" key="5">
    <source>
        <dbReference type="ARBA" id="ARBA00022989"/>
    </source>
</evidence>
<accession>A0A1Y1URP4</accession>
<evidence type="ECO:0000256" key="10">
    <source>
        <dbReference type="SAM" id="Phobius"/>
    </source>
</evidence>
<evidence type="ECO:0000256" key="3">
    <source>
        <dbReference type="ARBA" id="ARBA00022692"/>
    </source>
</evidence>
<keyword evidence="4" id="KW-0256">Endoplasmic reticulum</keyword>
<protein>
    <recommendedName>
        <fullName evidence="11">SMP-LTD domain-containing protein</fullName>
    </recommendedName>
</protein>
<feature type="compositionally biased region" description="Basic and acidic residues" evidence="9">
    <location>
        <begin position="966"/>
        <end position="981"/>
    </location>
</feature>
<keyword evidence="8 10" id="KW-0472">Membrane</keyword>
<feature type="region of interest" description="Disordered" evidence="9">
    <location>
        <begin position="576"/>
        <end position="1126"/>
    </location>
</feature>
<proteinExistence type="predicted"/>
<feature type="compositionally biased region" description="Polar residues" evidence="9">
    <location>
        <begin position="633"/>
        <end position="655"/>
    </location>
</feature>
<dbReference type="PANTHER" id="PTHR13466">
    <property type="entry name" value="TEX2 PROTEIN-RELATED"/>
    <property type="match status" value="1"/>
</dbReference>
<feature type="compositionally biased region" description="Low complexity" evidence="9">
    <location>
        <begin position="662"/>
        <end position="674"/>
    </location>
</feature>
<dbReference type="GO" id="GO:1990456">
    <property type="term" value="P:mitochondrion-endoplasmic reticulum membrane tethering"/>
    <property type="evidence" value="ECO:0007669"/>
    <property type="project" value="TreeGrafter"/>
</dbReference>
<dbReference type="PANTHER" id="PTHR13466:SF19">
    <property type="entry name" value="NUCLEUS-VACUOLE JUNCTION PROTEIN 2"/>
    <property type="match status" value="1"/>
</dbReference>
<dbReference type="Proteomes" id="UP000193218">
    <property type="component" value="Unassembled WGS sequence"/>
</dbReference>
<feature type="compositionally biased region" description="Basic and acidic residues" evidence="9">
    <location>
        <begin position="1114"/>
        <end position="1126"/>
    </location>
</feature>
<dbReference type="GO" id="GO:0015914">
    <property type="term" value="P:phospholipid transport"/>
    <property type="evidence" value="ECO:0007669"/>
    <property type="project" value="TreeGrafter"/>
</dbReference>
<name>A0A1Y1URP4_9TREE</name>
<keyword evidence="5 10" id="KW-1133">Transmembrane helix</keyword>
<dbReference type="InterPro" id="IPR031468">
    <property type="entry name" value="SMP_LBD"/>
</dbReference>
<dbReference type="GeneID" id="33559692"/>
<sequence length="1126" mass="120895">MAADLRSFLGGFAACLVVVVGILLHSFIFDPRPYVWSFVTGAGSVICGYSFVKYYAAKKAEAILQSEAKPIVLVQPRIIHGEHAVLISGWISVRRQFAPKDGFWSLYSSSRFTSSDYSILEKETSSIAGTSVKGNTGTEAARMIGSYRTIAELKGQEKSQNANDLYYAEIKGRTLSLYEDETMTTRITQVSLKSRTVSIENKRGAFDGKDSQMFNKRNMIVLKSVESSSSSSESDSDESASKSGPKKDFDGSTIYLGGCTSLSAFEDWYLALVHVCKNGADAMQVFNLSDWQRLAKMVDTETDVGQSRWLNAFVGRVFYGWYKTRALEEAVLAKLSNKIARLDPNPYLKDIAVTEFNIGTTPPWFSNPVLKATDSDGSVSFVVKVRYQPNLDEPNGALRITGSATFPVRLYVKDFNPTITISATLQYLEGDMEFLIKGPPSNRVWYGFITPPKLQLDIAPHGTTLRAIGNVSAVKNIANKFILDALVKSVVLPNMDDTAFFDTANEPIRGGIFSYLAREIPSHPLSEPVIPPVSTSSSLQQKAELLRKRFGKSRATLPANGNVEEVIPRVDSAPADMVRPTSRSMTKASSRMFGWTAKSRSRSREEAVVEDDRKTVKSVATTLTMERSPAQPEATSSEVSLQSTESAPTVFTATAITHEPLSRSSSNESSSSKSLQKVMSGIMRVSSKEGKPRPVSPPKPKTAPTPPLKPEEDSPERPTASLFSALRSRDKSQPLSSQANSVMQTGLASWRDMRARRAEKHGHAAEKPPALYRPLDADEVAMAAHTRTGSSSGSLERTVSPTMTLQERLNATVQATSAIPVQQSSSSTSNTANRDRASSSASNSRGNRPSLVGSPSQKPAQASTSLPTGGWTLESSGPTTDVTMPILPDPRGDSQRPPQSSPASSTVSKQPSAGKSMIVPRVPKRPGQVVGIGSFGEGKVTRRFSAGDEGVEDGGGGGKPGVQRSIADDAKSEKGGEEKQASVDGISATTQTITTTTAATTQTKSASVPLPKSSQIQPSEDSRDEVESIPARDSETSASESINATTGATSAPSVSPAMPSTPPQPSHEDLESSSAETGTSGNIARSPEDSGSSQFNGMEGTLDDPPLQSPAEQNLRRLVRESTAEP</sequence>
<keyword evidence="2" id="KW-0813">Transport</keyword>
<feature type="compositionally biased region" description="Polar residues" evidence="9">
    <location>
        <begin position="1072"/>
        <end position="1096"/>
    </location>
</feature>
<feature type="compositionally biased region" description="Low complexity" evidence="9">
    <location>
        <begin position="988"/>
        <end position="1003"/>
    </location>
</feature>
<feature type="domain" description="SMP-LTD" evidence="11">
    <location>
        <begin position="303"/>
        <end position="501"/>
    </location>
</feature>
<gene>
    <name evidence="12" type="ORF">BD324DRAFT_648776</name>
</gene>
<dbReference type="GO" id="GO:0005789">
    <property type="term" value="C:endoplasmic reticulum membrane"/>
    <property type="evidence" value="ECO:0007669"/>
    <property type="project" value="UniProtKB-SubCell"/>
</dbReference>
<keyword evidence="7" id="KW-0446">Lipid-binding</keyword>
<dbReference type="PROSITE" id="PS51847">
    <property type="entry name" value="SMP"/>
    <property type="match status" value="1"/>
</dbReference>
<feature type="compositionally biased region" description="Polar residues" evidence="9">
    <location>
        <begin position="853"/>
        <end position="882"/>
    </location>
</feature>
<evidence type="ECO:0000313" key="12">
    <source>
        <dbReference type="EMBL" id="ORX40174.1"/>
    </source>
</evidence>
<comment type="caution">
    <text evidence="12">The sequence shown here is derived from an EMBL/GenBank/DDBJ whole genome shotgun (WGS) entry which is preliminary data.</text>
</comment>
<feature type="compositionally biased region" description="Low complexity" evidence="9">
    <location>
        <begin position="824"/>
        <end position="850"/>
    </location>
</feature>
<evidence type="ECO:0000256" key="8">
    <source>
        <dbReference type="ARBA" id="ARBA00023136"/>
    </source>
</evidence>
<evidence type="ECO:0000259" key="11">
    <source>
        <dbReference type="PROSITE" id="PS51847"/>
    </source>
</evidence>
<dbReference type="OrthoDB" id="26740at2759"/>
<dbReference type="CDD" id="cd21675">
    <property type="entry name" value="SMP_TEX2"/>
    <property type="match status" value="1"/>
</dbReference>
<dbReference type="RefSeq" id="XP_021873959.1">
    <property type="nucleotide sequence ID" value="XM_022017883.1"/>
</dbReference>
<keyword evidence="6" id="KW-0445">Lipid transport</keyword>
<evidence type="ECO:0000256" key="9">
    <source>
        <dbReference type="SAM" id="MobiDB-lite"/>
    </source>
</evidence>
<evidence type="ECO:0000256" key="7">
    <source>
        <dbReference type="ARBA" id="ARBA00023121"/>
    </source>
</evidence>
<feature type="region of interest" description="Disordered" evidence="9">
    <location>
        <begin position="225"/>
        <end position="246"/>
    </location>
</feature>
<reference evidence="12 13" key="1">
    <citation type="submission" date="2017-03" db="EMBL/GenBank/DDBJ databases">
        <title>Widespread Adenine N6-methylation of Active Genes in Fungi.</title>
        <authorList>
            <consortium name="DOE Joint Genome Institute"/>
            <person name="Mondo S.J."/>
            <person name="Dannebaum R.O."/>
            <person name="Kuo R.C."/>
            <person name="Louie K.B."/>
            <person name="Bewick A.J."/>
            <person name="Labutti K."/>
            <person name="Haridas S."/>
            <person name="Kuo A."/>
            <person name="Salamov A."/>
            <person name="Ahrendt S.R."/>
            <person name="Lau R."/>
            <person name="Bowen B.P."/>
            <person name="Lipzen A."/>
            <person name="Sullivan W."/>
            <person name="Andreopoulos W.B."/>
            <person name="Clum A."/>
            <person name="Lindquist E."/>
            <person name="Daum C."/>
            <person name="Northen T.R."/>
            <person name="Ramamoorthy G."/>
            <person name="Schmitz R.J."/>
            <person name="Gryganskyi A."/>
            <person name="Culley D."/>
            <person name="Magnuson J."/>
            <person name="James T.Y."/>
            <person name="O'Malley M.A."/>
            <person name="Stajich J.E."/>
            <person name="Spatafora J.W."/>
            <person name="Visel A."/>
            <person name="Grigoriev I.V."/>
        </authorList>
    </citation>
    <scope>NUCLEOTIDE SEQUENCE [LARGE SCALE GENOMIC DNA]</scope>
    <source>
        <strain evidence="12 13">NRRL Y-17943</strain>
    </source>
</reference>
<evidence type="ECO:0000313" key="13">
    <source>
        <dbReference type="Proteomes" id="UP000193218"/>
    </source>
</evidence>
<feature type="compositionally biased region" description="Polar residues" evidence="9">
    <location>
        <begin position="733"/>
        <end position="747"/>
    </location>
</feature>
<dbReference type="EMBL" id="NBSH01000002">
    <property type="protein sequence ID" value="ORX40174.1"/>
    <property type="molecule type" value="Genomic_DNA"/>
</dbReference>
<feature type="transmembrane region" description="Helical" evidence="10">
    <location>
        <begin position="7"/>
        <end position="28"/>
    </location>
</feature>
<feature type="compositionally biased region" description="Basic and acidic residues" evidence="9">
    <location>
        <begin position="751"/>
        <end position="766"/>
    </location>
</feature>
<evidence type="ECO:0000256" key="6">
    <source>
        <dbReference type="ARBA" id="ARBA00023055"/>
    </source>
</evidence>
<keyword evidence="13" id="KW-1185">Reference proteome</keyword>